<dbReference type="Gene3D" id="3.30.420.10">
    <property type="entry name" value="Ribonuclease H-like superfamily/Ribonuclease H"/>
    <property type="match status" value="2"/>
</dbReference>
<name>A0A813XRK0_9BILA</name>
<dbReference type="InterPro" id="IPR012337">
    <property type="entry name" value="RNaseH-like_sf"/>
</dbReference>
<dbReference type="FunFam" id="3.30.420.10:FF:000032">
    <property type="entry name" value="Retrovirus-related Pol polyprotein from transposon 297-like Protein"/>
    <property type="match status" value="1"/>
</dbReference>
<dbReference type="AlphaFoldDB" id="A0A813XRK0"/>
<dbReference type="Proteomes" id="UP000663829">
    <property type="component" value="Unassembled WGS sequence"/>
</dbReference>
<proteinExistence type="predicted"/>
<dbReference type="InterPro" id="IPR000477">
    <property type="entry name" value="RT_dom"/>
</dbReference>
<dbReference type="GO" id="GO:0003676">
    <property type="term" value="F:nucleic acid binding"/>
    <property type="evidence" value="ECO:0007669"/>
    <property type="project" value="InterPro"/>
</dbReference>
<organism evidence="4 6">
    <name type="scientific">Didymodactylos carnosus</name>
    <dbReference type="NCBI Taxonomy" id="1234261"/>
    <lineage>
        <taxon>Eukaryota</taxon>
        <taxon>Metazoa</taxon>
        <taxon>Spiralia</taxon>
        <taxon>Gnathifera</taxon>
        <taxon>Rotifera</taxon>
        <taxon>Eurotatoria</taxon>
        <taxon>Bdelloidea</taxon>
        <taxon>Philodinida</taxon>
        <taxon>Philodinidae</taxon>
        <taxon>Didymodactylos</taxon>
    </lineage>
</organism>
<accession>A0A813XRK0</accession>
<dbReference type="InterPro" id="IPR041588">
    <property type="entry name" value="Integrase_H2C2"/>
</dbReference>
<dbReference type="Gene3D" id="3.10.10.10">
    <property type="entry name" value="HIV Type 1 Reverse Transcriptase, subunit A, domain 1"/>
    <property type="match status" value="1"/>
</dbReference>
<dbReference type="Pfam" id="PF00078">
    <property type="entry name" value="RVT_1"/>
    <property type="match status" value="1"/>
</dbReference>
<feature type="region of interest" description="Disordered" evidence="1">
    <location>
        <begin position="880"/>
        <end position="901"/>
    </location>
</feature>
<dbReference type="InterPro" id="IPR036397">
    <property type="entry name" value="RNaseH_sf"/>
</dbReference>
<evidence type="ECO:0000259" key="3">
    <source>
        <dbReference type="PROSITE" id="PS50994"/>
    </source>
</evidence>
<dbReference type="Gene3D" id="3.30.70.270">
    <property type="match status" value="1"/>
</dbReference>
<dbReference type="PROSITE" id="PS50994">
    <property type="entry name" value="INTEGRASE"/>
    <property type="match status" value="1"/>
</dbReference>
<evidence type="ECO:0000313" key="6">
    <source>
        <dbReference type="Proteomes" id="UP000663829"/>
    </source>
</evidence>
<evidence type="ECO:0000259" key="2">
    <source>
        <dbReference type="PROSITE" id="PS50878"/>
    </source>
</evidence>
<dbReference type="EMBL" id="CAJNOQ010001212">
    <property type="protein sequence ID" value="CAF0877137.1"/>
    <property type="molecule type" value="Genomic_DNA"/>
</dbReference>
<dbReference type="GO" id="GO:0015074">
    <property type="term" value="P:DNA integration"/>
    <property type="evidence" value="ECO:0007669"/>
    <property type="project" value="InterPro"/>
</dbReference>
<evidence type="ECO:0000256" key="1">
    <source>
        <dbReference type="SAM" id="MobiDB-lite"/>
    </source>
</evidence>
<dbReference type="Proteomes" id="UP000681722">
    <property type="component" value="Unassembled WGS sequence"/>
</dbReference>
<gene>
    <name evidence="4" type="ORF">GPM918_LOCUS7412</name>
    <name evidence="5" type="ORF">SRO942_LOCUS7412</name>
</gene>
<evidence type="ECO:0000313" key="4">
    <source>
        <dbReference type="EMBL" id="CAF0877137.1"/>
    </source>
</evidence>
<dbReference type="Pfam" id="PF00665">
    <property type="entry name" value="rve"/>
    <property type="match status" value="1"/>
</dbReference>
<dbReference type="Pfam" id="PF17921">
    <property type="entry name" value="Integrase_H2C2"/>
    <property type="match status" value="1"/>
</dbReference>
<dbReference type="EMBL" id="CAJOBC010001212">
    <property type="protein sequence ID" value="CAF3663888.1"/>
    <property type="molecule type" value="Genomic_DNA"/>
</dbReference>
<dbReference type="SUPFAM" id="SSF56672">
    <property type="entry name" value="DNA/RNA polymerases"/>
    <property type="match status" value="1"/>
</dbReference>
<feature type="domain" description="Integrase catalytic" evidence="3">
    <location>
        <begin position="390"/>
        <end position="549"/>
    </location>
</feature>
<dbReference type="PANTHER" id="PTHR37984">
    <property type="entry name" value="PROTEIN CBG26694"/>
    <property type="match status" value="1"/>
</dbReference>
<dbReference type="InterPro" id="IPR050951">
    <property type="entry name" value="Retrovirus_Pol_polyprotein"/>
</dbReference>
<protein>
    <submittedName>
        <fullName evidence="4">Uncharacterized protein</fullName>
    </submittedName>
</protein>
<keyword evidence="6" id="KW-1185">Reference proteome</keyword>
<dbReference type="InterPro" id="IPR001584">
    <property type="entry name" value="Integrase_cat-core"/>
</dbReference>
<dbReference type="InterPro" id="IPR043502">
    <property type="entry name" value="DNA/RNA_pol_sf"/>
</dbReference>
<comment type="caution">
    <text evidence="4">The sequence shown here is derived from an EMBL/GenBank/DDBJ whole genome shotgun (WGS) entry which is preliminary data.</text>
</comment>
<feature type="compositionally biased region" description="Polar residues" evidence="1">
    <location>
        <begin position="236"/>
        <end position="255"/>
    </location>
</feature>
<feature type="compositionally biased region" description="Low complexity" evidence="1">
    <location>
        <begin position="888"/>
        <end position="901"/>
    </location>
</feature>
<reference evidence="4" key="1">
    <citation type="submission" date="2021-02" db="EMBL/GenBank/DDBJ databases">
        <authorList>
            <person name="Nowell W R."/>
        </authorList>
    </citation>
    <scope>NUCLEOTIDE SEQUENCE</scope>
</reference>
<dbReference type="PROSITE" id="PS50878">
    <property type="entry name" value="RT_POL"/>
    <property type="match status" value="1"/>
</dbReference>
<sequence length="940" mass="108530">MDYKKLNNVTIKDSFPLPNMEQTLQRLGEGYHFFTKLDFKSGFWQIPIKKEDQFKTAFITPFGLYQFNILSQGLMNSSPTFQRVMSTVLQSCRQFCQVYLDDIIIFSRTVEEHLDHVQKVLECLNRNNLKLNPLKCSIAQSKINYLGHTITASAIIPLNDTINAILRIAEYNIEQVIHIKGRHNCLPDYMSRNSVVDFDGLMDIDYGLEVKRPVSGLISVTTRTRAKAQKVATIDQGDQSLTTPHATSLDRSNTSHKLQDHFDLTKLQEEQDKDPVIQQKITEVQADPNRHPYVLQDKILYKLLSRNRGGTKLKLIYLPSSMIKPALRAYHDHPTAAHFSAQRTYGKMKFKYWWPDMQRTIEDYVNSCLVCKQHNHNRQKPHGHLHPIPPPSGPFQVIGIDYCGPFITTPNENRYVLCITDHFTRWVTAVALPDSSAQRTAQAIFTEYVCKYGVPTTMISDCGSHFQNQLMTALSQLLGHNHVYSTTYHSQTNGMVERFNATFVPQLAKLQDQESNNWDEFLPAVVFAYNTGQHFTAGYSPFKLQYGQDPKLPPDQPPKMIIFNKPSDYFQQLKKNLKIYHQLASQNMLHQQRLAKNRYDRGRKDPKYKIGQLVLTKIQGVRSKLDEKYSKVPSKIINVKHPVYWVEDVNTHAIARVHMPSLSKISSWYYDHKKQLFNEEQRRRYPTFRFTTITSTQEKVEIVPQIYYINQQTKSAIKYLIDTIRACKITSFILDIESDPSTNPAKPSMIQITEHILLADDELVLAAPQDSLEFNHDPDHPLYTCEFRPYKDPHNPNAWSLQRAIALGFEKFLDKAYTCAKWSGGVDLKLGTWKFSDPVLRSQQELLRRKMEQYAANDVVSVLYIFQHIESHLKNSTKISMTDPEPIQLPQQQQTSSSSFTNTSVKLIPVRHNNTNTTNMYDSDTQLVQAWRCDNFDTII</sequence>
<dbReference type="CDD" id="cd01647">
    <property type="entry name" value="RT_LTR"/>
    <property type="match status" value="1"/>
</dbReference>
<feature type="domain" description="Reverse transcriptase" evidence="2">
    <location>
        <begin position="1"/>
        <end position="150"/>
    </location>
</feature>
<evidence type="ECO:0000313" key="5">
    <source>
        <dbReference type="EMBL" id="CAF3663888.1"/>
    </source>
</evidence>
<dbReference type="FunFam" id="1.10.340.70:FF:000001">
    <property type="entry name" value="Retrovirus-related Pol polyprotein from transposon gypsy-like Protein"/>
    <property type="match status" value="1"/>
</dbReference>
<dbReference type="InterPro" id="IPR043128">
    <property type="entry name" value="Rev_trsase/Diguanyl_cyclase"/>
</dbReference>
<dbReference type="OrthoDB" id="8944265at2759"/>
<dbReference type="Gene3D" id="1.10.340.70">
    <property type="match status" value="1"/>
</dbReference>
<feature type="region of interest" description="Disordered" evidence="1">
    <location>
        <begin position="235"/>
        <end position="255"/>
    </location>
</feature>
<dbReference type="SUPFAM" id="SSF53098">
    <property type="entry name" value="Ribonuclease H-like"/>
    <property type="match status" value="1"/>
</dbReference>
<dbReference type="PANTHER" id="PTHR37984:SF15">
    <property type="entry name" value="INTEGRASE CATALYTIC DOMAIN-CONTAINING PROTEIN"/>
    <property type="match status" value="1"/>
</dbReference>